<protein>
    <submittedName>
        <fullName evidence="5">Cation diffusion facilitator CzcD-associated flavoprotein CzcO</fullName>
    </submittedName>
</protein>
<dbReference type="Pfam" id="PF00743">
    <property type="entry name" value="FMO-like"/>
    <property type="match status" value="1"/>
</dbReference>
<dbReference type="Proteomes" id="UP000292423">
    <property type="component" value="Unassembled WGS sequence"/>
</dbReference>
<evidence type="ECO:0000256" key="2">
    <source>
        <dbReference type="ARBA" id="ARBA00022827"/>
    </source>
</evidence>
<feature type="region of interest" description="Disordered" evidence="4">
    <location>
        <begin position="1"/>
        <end position="20"/>
    </location>
</feature>
<evidence type="ECO:0000313" key="5">
    <source>
        <dbReference type="EMBL" id="RZU38711.1"/>
    </source>
</evidence>
<keyword evidence="1" id="KW-0285">Flavoprotein</keyword>
<dbReference type="PRINTS" id="PR00469">
    <property type="entry name" value="PNDRDTASEII"/>
</dbReference>
<keyword evidence="2" id="KW-0274">FAD</keyword>
<comment type="caution">
    <text evidence="5">The sequence shown here is derived from an EMBL/GenBank/DDBJ whole genome shotgun (WGS) entry which is preliminary data.</text>
</comment>
<proteinExistence type="predicted"/>
<dbReference type="PANTHER" id="PTHR42877">
    <property type="entry name" value="L-ORNITHINE N(5)-MONOOXYGENASE-RELATED"/>
    <property type="match status" value="1"/>
</dbReference>
<dbReference type="AlphaFoldDB" id="A0A4Q7YPD4"/>
<dbReference type="InterPro" id="IPR051209">
    <property type="entry name" value="FAD-bind_Monooxygenase_sf"/>
</dbReference>
<dbReference type="GO" id="GO:0050660">
    <property type="term" value="F:flavin adenine dinucleotide binding"/>
    <property type="evidence" value="ECO:0007669"/>
    <property type="project" value="InterPro"/>
</dbReference>
<reference evidence="5 6" key="1">
    <citation type="submission" date="2019-02" db="EMBL/GenBank/DDBJ databases">
        <title>Genomic Encyclopedia of Type Strains, Phase IV (KMG-IV): sequencing the most valuable type-strain genomes for metagenomic binning, comparative biology and taxonomic classification.</title>
        <authorList>
            <person name="Goeker M."/>
        </authorList>
    </citation>
    <scope>NUCLEOTIDE SEQUENCE [LARGE SCALE GENOMIC DNA]</scope>
    <source>
        <strain evidence="5 6">DSM 105135</strain>
    </source>
</reference>
<keyword evidence="3" id="KW-0560">Oxidoreductase</keyword>
<sequence>MTDAPKAAKPRRPKAAKTAVPAAGSVAPTPVREVEALIIGAGPSGLSACIKLKEQGVTDSVILDQANRIGGTWAVNDYPGLQCDVPSEMYSLGFAPNPEWTRTYAPQAEIQRYLERVAHDFGIVGQIRLNTRVEDARWDAAAARWRVTTAGGEVYRARFFIPAAGYIGEAKMPHFPGQDTFKGAVFHSGLWNHDYDLRGKRVAVIGCGASAIQFLPAIQPKVAHLYSFQRTPTWVLPKPDYAVPEPVRKLFKRVPLLEKLVRESALLGFEPLLPLFLRENLVKRFGNRLGEMNIRLGIPDPALRKALTPNHTFGCKRPLLSNDWYPALAQPNVTVLFQGLNHITENGVVGDDGVEIPVDAIIFGTGYAVAEPAIYRIIKGADGRSLSEHWQGSPRAYQGMAIHGFPNMFMMLGPNSHSLVGSVMWTSEHQAIYIAQAVKALQRGGHRVLEVRKPVQDQFNAGIEGRLAKMPIRADVCESYYLDKGGRNQFVWPEYGVNIKKRLTRFEAADYAWG</sequence>
<organism evidence="5 6">
    <name type="scientific">Fluviicoccus keumensis</name>
    <dbReference type="NCBI Taxonomy" id="1435465"/>
    <lineage>
        <taxon>Bacteria</taxon>
        <taxon>Pseudomonadati</taxon>
        <taxon>Pseudomonadota</taxon>
        <taxon>Gammaproteobacteria</taxon>
        <taxon>Moraxellales</taxon>
        <taxon>Moraxellaceae</taxon>
        <taxon>Fluviicoccus</taxon>
    </lineage>
</organism>
<keyword evidence="6" id="KW-1185">Reference proteome</keyword>
<gene>
    <name evidence="5" type="ORF">EV700_2646</name>
</gene>
<evidence type="ECO:0000256" key="3">
    <source>
        <dbReference type="ARBA" id="ARBA00023002"/>
    </source>
</evidence>
<dbReference type="GO" id="GO:0050661">
    <property type="term" value="F:NADP binding"/>
    <property type="evidence" value="ECO:0007669"/>
    <property type="project" value="InterPro"/>
</dbReference>
<dbReference type="PRINTS" id="PR00368">
    <property type="entry name" value="FADPNR"/>
</dbReference>
<name>A0A4Q7YPD4_9GAMM</name>
<dbReference type="GO" id="GO:0004499">
    <property type="term" value="F:N,N-dimethylaniline monooxygenase activity"/>
    <property type="evidence" value="ECO:0007669"/>
    <property type="project" value="InterPro"/>
</dbReference>
<evidence type="ECO:0000256" key="1">
    <source>
        <dbReference type="ARBA" id="ARBA00022630"/>
    </source>
</evidence>
<dbReference type="InterPro" id="IPR036188">
    <property type="entry name" value="FAD/NAD-bd_sf"/>
</dbReference>
<dbReference type="InterPro" id="IPR020946">
    <property type="entry name" value="Flavin_mOase-like"/>
</dbReference>
<dbReference type="RefSeq" id="WP_130414513.1">
    <property type="nucleotide sequence ID" value="NZ_SHKX01000013.1"/>
</dbReference>
<dbReference type="EMBL" id="SHKX01000013">
    <property type="protein sequence ID" value="RZU38711.1"/>
    <property type="molecule type" value="Genomic_DNA"/>
</dbReference>
<dbReference type="PANTHER" id="PTHR42877:SF4">
    <property type="entry name" value="FAD_NAD(P)-BINDING DOMAIN-CONTAINING PROTEIN-RELATED"/>
    <property type="match status" value="1"/>
</dbReference>
<evidence type="ECO:0000313" key="6">
    <source>
        <dbReference type="Proteomes" id="UP000292423"/>
    </source>
</evidence>
<dbReference type="SUPFAM" id="SSF51905">
    <property type="entry name" value="FAD/NAD(P)-binding domain"/>
    <property type="match status" value="2"/>
</dbReference>
<dbReference type="Gene3D" id="3.50.50.60">
    <property type="entry name" value="FAD/NAD(P)-binding domain"/>
    <property type="match status" value="2"/>
</dbReference>
<accession>A0A4Q7YPD4</accession>
<evidence type="ECO:0000256" key="4">
    <source>
        <dbReference type="SAM" id="MobiDB-lite"/>
    </source>
</evidence>
<dbReference type="OrthoDB" id="9773233at2"/>